<feature type="transmembrane region" description="Helical" evidence="6">
    <location>
        <begin position="82"/>
        <end position="100"/>
    </location>
</feature>
<feature type="domain" description="MARVEL" evidence="7">
    <location>
        <begin position="15"/>
        <end position="136"/>
    </location>
</feature>
<comment type="caution">
    <text evidence="8">The sequence shown here is derived from an EMBL/GenBank/DDBJ whole genome shotgun (WGS) entry which is preliminary data.</text>
</comment>
<accession>A0A9P7Q300</accession>
<keyword evidence="3 6" id="KW-1133">Transmembrane helix</keyword>
<comment type="subcellular location">
    <subcellularLocation>
        <location evidence="1">Membrane</location>
        <topology evidence="1">Multi-pass membrane protein</topology>
    </subcellularLocation>
</comment>
<evidence type="ECO:0000256" key="6">
    <source>
        <dbReference type="SAM" id="Phobius"/>
    </source>
</evidence>
<evidence type="ECO:0000256" key="2">
    <source>
        <dbReference type="ARBA" id="ARBA00022692"/>
    </source>
</evidence>
<evidence type="ECO:0000256" key="5">
    <source>
        <dbReference type="SAM" id="MobiDB-lite"/>
    </source>
</evidence>
<dbReference type="PANTHER" id="PTHR39608">
    <property type="entry name" value="INTEGRAL MEMBRANE PROTEIN (AFU_ORTHOLOGUE AFUA_5G08640)"/>
    <property type="match status" value="1"/>
</dbReference>
<sequence>MFKAPMRIWAMVNHIVVWISAIIVTGVISWMIKVHDLSSWSYHRTKILYEEIIAVITFLAWTVVIILPLVGHYRGHLWPADLIFSFLWFAAFIFSAQNWAGNRCSHVGPVEGHCERKRAVMAFSFLAFFCLMVNVFVEEITSRTREDTIDDPESKNRSARATGDAAAGSRGDRDPQVVEMVG</sequence>
<keyword evidence="2 6" id="KW-0812">Transmembrane</keyword>
<dbReference type="AlphaFoldDB" id="A0A9P7Q300"/>
<evidence type="ECO:0000256" key="1">
    <source>
        <dbReference type="ARBA" id="ARBA00004141"/>
    </source>
</evidence>
<proteinExistence type="predicted"/>
<feature type="transmembrane region" description="Helical" evidence="6">
    <location>
        <begin position="120"/>
        <end position="137"/>
    </location>
</feature>
<dbReference type="EMBL" id="SRQM01000082">
    <property type="protein sequence ID" value="KAG6119293.1"/>
    <property type="molecule type" value="Genomic_DNA"/>
</dbReference>
<feature type="region of interest" description="Disordered" evidence="5">
    <location>
        <begin position="147"/>
        <end position="182"/>
    </location>
</feature>
<feature type="transmembrane region" description="Helical" evidence="6">
    <location>
        <begin position="52"/>
        <end position="70"/>
    </location>
</feature>
<feature type="compositionally biased region" description="Basic and acidic residues" evidence="5">
    <location>
        <begin position="147"/>
        <end position="156"/>
    </location>
</feature>
<evidence type="ECO:0000256" key="3">
    <source>
        <dbReference type="ARBA" id="ARBA00022989"/>
    </source>
</evidence>
<reference evidence="8 9" key="1">
    <citation type="journal article" date="2020" name="bioRxiv">
        <title>Whole genome comparisons of ergot fungi reveals the divergence and evolution of species within the genus Claviceps are the result of varying mechanisms driving genome evolution and host range expansion.</title>
        <authorList>
            <person name="Wyka S.A."/>
            <person name="Mondo S.J."/>
            <person name="Liu M."/>
            <person name="Dettman J."/>
            <person name="Nalam V."/>
            <person name="Broders K.D."/>
        </authorList>
    </citation>
    <scope>NUCLEOTIDE SEQUENCE [LARGE SCALE GENOMIC DNA]</scope>
    <source>
        <strain evidence="8 9">LM576</strain>
    </source>
</reference>
<evidence type="ECO:0000313" key="8">
    <source>
        <dbReference type="EMBL" id="KAG6119293.1"/>
    </source>
</evidence>
<organism evidence="8 9">
    <name type="scientific">Claviceps humidiphila</name>
    <dbReference type="NCBI Taxonomy" id="1294629"/>
    <lineage>
        <taxon>Eukaryota</taxon>
        <taxon>Fungi</taxon>
        <taxon>Dikarya</taxon>
        <taxon>Ascomycota</taxon>
        <taxon>Pezizomycotina</taxon>
        <taxon>Sordariomycetes</taxon>
        <taxon>Hypocreomycetidae</taxon>
        <taxon>Hypocreales</taxon>
        <taxon>Clavicipitaceae</taxon>
        <taxon>Claviceps</taxon>
    </lineage>
</organism>
<dbReference type="Proteomes" id="UP000732380">
    <property type="component" value="Unassembled WGS sequence"/>
</dbReference>
<dbReference type="InterPro" id="IPR008253">
    <property type="entry name" value="Marvel"/>
</dbReference>
<protein>
    <recommendedName>
        <fullName evidence="7">MARVEL domain-containing protein</fullName>
    </recommendedName>
</protein>
<keyword evidence="9" id="KW-1185">Reference proteome</keyword>
<dbReference type="GO" id="GO:0016020">
    <property type="term" value="C:membrane"/>
    <property type="evidence" value="ECO:0007669"/>
    <property type="project" value="UniProtKB-SubCell"/>
</dbReference>
<dbReference type="Pfam" id="PF01284">
    <property type="entry name" value="MARVEL"/>
    <property type="match status" value="1"/>
</dbReference>
<keyword evidence="4 6" id="KW-0472">Membrane</keyword>
<evidence type="ECO:0000313" key="9">
    <source>
        <dbReference type="Proteomes" id="UP000732380"/>
    </source>
</evidence>
<dbReference type="PANTHER" id="PTHR39608:SF2">
    <property type="entry name" value="MARVEL DOMAIN-CONTAINING PROTEIN"/>
    <property type="match status" value="1"/>
</dbReference>
<evidence type="ECO:0000259" key="7">
    <source>
        <dbReference type="Pfam" id="PF01284"/>
    </source>
</evidence>
<evidence type="ECO:0000256" key="4">
    <source>
        <dbReference type="ARBA" id="ARBA00023136"/>
    </source>
</evidence>
<name>A0A9P7Q300_9HYPO</name>
<feature type="transmembrane region" description="Helical" evidence="6">
    <location>
        <begin position="12"/>
        <end position="32"/>
    </location>
</feature>
<gene>
    <name evidence="8" type="ORF">E4U13_007863</name>
</gene>